<comment type="caution">
    <text evidence="2">The sequence shown here is derived from an EMBL/GenBank/DDBJ whole genome shotgun (WGS) entry which is preliminary data.</text>
</comment>
<dbReference type="EMBL" id="JWIN03000016">
    <property type="protein sequence ID" value="KAB1265861.1"/>
    <property type="molecule type" value="Genomic_DNA"/>
</dbReference>
<keyword evidence="3" id="KW-1185">Reference proteome</keyword>
<protein>
    <submittedName>
        <fullName evidence="2">Uncharacterized protein</fullName>
    </submittedName>
</protein>
<organism evidence="2 3">
    <name type="scientific">Camelus dromedarius</name>
    <name type="common">Dromedary</name>
    <name type="synonym">Arabian camel</name>
    <dbReference type="NCBI Taxonomy" id="9838"/>
    <lineage>
        <taxon>Eukaryota</taxon>
        <taxon>Metazoa</taxon>
        <taxon>Chordata</taxon>
        <taxon>Craniata</taxon>
        <taxon>Vertebrata</taxon>
        <taxon>Euteleostomi</taxon>
        <taxon>Mammalia</taxon>
        <taxon>Eutheria</taxon>
        <taxon>Laurasiatheria</taxon>
        <taxon>Artiodactyla</taxon>
        <taxon>Tylopoda</taxon>
        <taxon>Camelidae</taxon>
        <taxon>Camelus</taxon>
    </lineage>
</organism>
<gene>
    <name evidence="2" type="ORF">Cadr_000018644</name>
</gene>
<dbReference type="AlphaFoldDB" id="A0A5N4D412"/>
<dbReference type="Proteomes" id="UP000299084">
    <property type="component" value="Unassembled WGS sequence"/>
</dbReference>
<feature type="region of interest" description="Disordered" evidence="1">
    <location>
        <begin position="125"/>
        <end position="241"/>
    </location>
</feature>
<evidence type="ECO:0000313" key="2">
    <source>
        <dbReference type="EMBL" id="KAB1265861.1"/>
    </source>
</evidence>
<sequence length="241" mass="25957">MSLDFSLRRRTLNFPKSGSCDFLGKLCITLASALRAGVGPLGLQPNTASLCWGPAGLERGPGRRGGRSVAKLPFCFGLFSVPGQFPTACVTVALGSVQRPNFTIRGEFNSLKGMLLFHVKVRNDRNNPASKAPRGGSSARLGQNQAPALAPEEVENKSHPCRRAQAQLSPQQEGPAQNPPDPGRLNLFRPRQRPRLSVQRTLKRQKPAPLHQGARLSLEGPAEVGRSPLGGGRLQELLAEH</sequence>
<reference evidence="2 3" key="1">
    <citation type="journal article" date="2019" name="Mol. Ecol. Resour.">
        <title>Improving Illumina assemblies with Hi-C and long reads: an example with the North African dromedary.</title>
        <authorList>
            <person name="Elbers J.P."/>
            <person name="Rogers M.F."/>
            <person name="Perelman P.L."/>
            <person name="Proskuryakova A.A."/>
            <person name="Serdyukova N.A."/>
            <person name="Johnson W.E."/>
            <person name="Horin P."/>
            <person name="Corander J."/>
            <person name="Murphy D."/>
            <person name="Burger P.A."/>
        </authorList>
    </citation>
    <scope>NUCLEOTIDE SEQUENCE [LARGE SCALE GENOMIC DNA]</scope>
    <source>
        <strain evidence="2">Drom800</strain>
        <tissue evidence="2">Blood</tissue>
    </source>
</reference>
<name>A0A5N4D412_CAMDR</name>
<proteinExistence type="predicted"/>
<feature type="compositionally biased region" description="Polar residues" evidence="1">
    <location>
        <begin position="166"/>
        <end position="175"/>
    </location>
</feature>
<evidence type="ECO:0000256" key="1">
    <source>
        <dbReference type="SAM" id="MobiDB-lite"/>
    </source>
</evidence>
<accession>A0A5N4D412</accession>
<evidence type="ECO:0000313" key="3">
    <source>
        <dbReference type="Proteomes" id="UP000299084"/>
    </source>
</evidence>